<feature type="domain" description="EamA" evidence="6">
    <location>
        <begin position="7"/>
        <end position="138"/>
    </location>
</feature>
<comment type="subcellular location">
    <subcellularLocation>
        <location evidence="1">Membrane</location>
        <topology evidence="1">Multi-pass membrane protein</topology>
    </subcellularLocation>
</comment>
<dbReference type="InterPro" id="IPR050638">
    <property type="entry name" value="AA-Vitamin_Transporters"/>
</dbReference>
<reference evidence="7" key="1">
    <citation type="journal article" date="2014" name="Int. J. Syst. Evol. Microbiol.">
        <title>Complete genome sequence of Corynebacterium casei LMG S-19264T (=DSM 44701T), isolated from a smear-ripened cheese.</title>
        <authorList>
            <consortium name="US DOE Joint Genome Institute (JGI-PGF)"/>
            <person name="Walter F."/>
            <person name="Albersmeier A."/>
            <person name="Kalinowski J."/>
            <person name="Ruckert C."/>
        </authorList>
    </citation>
    <scope>NUCLEOTIDE SEQUENCE</scope>
    <source>
        <strain evidence="7">CGMCC 1.12426</strain>
    </source>
</reference>
<feature type="domain" description="EamA" evidence="6">
    <location>
        <begin position="153"/>
        <end position="284"/>
    </location>
</feature>
<feature type="transmembrane region" description="Helical" evidence="5">
    <location>
        <begin position="150"/>
        <end position="170"/>
    </location>
</feature>
<feature type="transmembrane region" description="Helical" evidence="5">
    <location>
        <begin position="182"/>
        <end position="205"/>
    </location>
</feature>
<dbReference type="GO" id="GO:0016020">
    <property type="term" value="C:membrane"/>
    <property type="evidence" value="ECO:0007669"/>
    <property type="project" value="UniProtKB-SubCell"/>
</dbReference>
<protein>
    <submittedName>
        <fullName evidence="7">ABC transporter permease</fullName>
    </submittedName>
</protein>
<keyword evidence="3 5" id="KW-1133">Transmembrane helix</keyword>
<gene>
    <name evidence="7" type="ORF">GCM10011316_01290</name>
</gene>
<evidence type="ECO:0000256" key="1">
    <source>
        <dbReference type="ARBA" id="ARBA00004141"/>
    </source>
</evidence>
<feature type="transmembrane region" description="Helical" evidence="5">
    <location>
        <begin position="65"/>
        <end position="86"/>
    </location>
</feature>
<dbReference type="AlphaFoldDB" id="A0A916WU65"/>
<proteinExistence type="predicted"/>
<dbReference type="Proteomes" id="UP000605148">
    <property type="component" value="Unassembled WGS sequence"/>
</dbReference>
<comment type="caution">
    <text evidence="7">The sequence shown here is derived from an EMBL/GenBank/DDBJ whole genome shotgun (WGS) entry which is preliminary data.</text>
</comment>
<dbReference type="RefSeq" id="WP_150493415.1">
    <property type="nucleotide sequence ID" value="NZ_BMFA01000001.1"/>
</dbReference>
<dbReference type="PANTHER" id="PTHR32322">
    <property type="entry name" value="INNER MEMBRANE TRANSPORTER"/>
    <property type="match status" value="1"/>
</dbReference>
<feature type="transmembrane region" description="Helical" evidence="5">
    <location>
        <begin position="270"/>
        <end position="294"/>
    </location>
</feature>
<evidence type="ECO:0000256" key="4">
    <source>
        <dbReference type="ARBA" id="ARBA00023136"/>
    </source>
</evidence>
<evidence type="ECO:0000256" key="2">
    <source>
        <dbReference type="ARBA" id="ARBA00022692"/>
    </source>
</evidence>
<keyword evidence="8" id="KW-1185">Reference proteome</keyword>
<keyword evidence="2 5" id="KW-0812">Transmembrane</keyword>
<keyword evidence="4 5" id="KW-0472">Membrane</keyword>
<evidence type="ECO:0000313" key="7">
    <source>
        <dbReference type="EMBL" id="GGB32950.1"/>
    </source>
</evidence>
<dbReference type="PANTHER" id="PTHR32322:SF9">
    <property type="entry name" value="AMINO-ACID METABOLITE EFFLUX PUMP-RELATED"/>
    <property type="match status" value="1"/>
</dbReference>
<dbReference type="EMBL" id="BMFA01000001">
    <property type="protein sequence ID" value="GGB32950.1"/>
    <property type="molecule type" value="Genomic_DNA"/>
</dbReference>
<feature type="transmembrane region" description="Helical" evidence="5">
    <location>
        <begin position="33"/>
        <end position="53"/>
    </location>
</feature>
<dbReference type="SUPFAM" id="SSF103481">
    <property type="entry name" value="Multidrug resistance efflux transporter EmrE"/>
    <property type="match status" value="2"/>
</dbReference>
<dbReference type="InterPro" id="IPR037185">
    <property type="entry name" value="EmrE-like"/>
</dbReference>
<feature type="transmembrane region" description="Helical" evidence="5">
    <location>
        <begin position="7"/>
        <end position="27"/>
    </location>
</feature>
<feature type="transmembrane region" description="Helical" evidence="5">
    <location>
        <begin position="211"/>
        <end position="232"/>
    </location>
</feature>
<reference evidence="7" key="2">
    <citation type="submission" date="2020-09" db="EMBL/GenBank/DDBJ databases">
        <authorList>
            <person name="Sun Q."/>
            <person name="Zhou Y."/>
        </authorList>
    </citation>
    <scope>NUCLEOTIDE SEQUENCE</scope>
    <source>
        <strain evidence="7">CGMCC 1.12426</strain>
    </source>
</reference>
<evidence type="ECO:0000313" key="8">
    <source>
        <dbReference type="Proteomes" id="UP000605148"/>
    </source>
</evidence>
<evidence type="ECO:0000256" key="5">
    <source>
        <dbReference type="SAM" id="Phobius"/>
    </source>
</evidence>
<evidence type="ECO:0000256" key="3">
    <source>
        <dbReference type="ARBA" id="ARBA00022989"/>
    </source>
</evidence>
<dbReference type="InterPro" id="IPR000620">
    <property type="entry name" value="EamA_dom"/>
</dbReference>
<feature type="transmembrane region" description="Helical" evidence="5">
    <location>
        <begin position="244"/>
        <end position="264"/>
    </location>
</feature>
<dbReference type="Pfam" id="PF00892">
    <property type="entry name" value="EamA"/>
    <property type="match status" value="2"/>
</dbReference>
<accession>A0A916WU65</accession>
<feature type="transmembrane region" description="Helical" evidence="5">
    <location>
        <begin position="92"/>
        <end position="114"/>
    </location>
</feature>
<organism evidence="7 8">
    <name type="scientific">Roseibium aquae</name>
    <dbReference type="NCBI Taxonomy" id="1323746"/>
    <lineage>
        <taxon>Bacteria</taxon>
        <taxon>Pseudomonadati</taxon>
        <taxon>Pseudomonadota</taxon>
        <taxon>Alphaproteobacteria</taxon>
        <taxon>Hyphomicrobiales</taxon>
        <taxon>Stappiaceae</taxon>
        <taxon>Roseibium</taxon>
    </lineage>
</organism>
<dbReference type="OrthoDB" id="9810556at2"/>
<name>A0A916WU65_9HYPH</name>
<sequence length="301" mass="31678">MTIRNWFLLIGLGAIWGGSFLFGKVAVAEIPPFTLAFFRVFSACLMLHALLKLTGRTFPVSWQTFKPFLIMGFLNNAVPFSLVLWGQTQIGAGLASILNAATPLFTYVIAVVWLSQEQAAWHRLAGVLIGFAGVVFMLSNSLMGLVSTPITAQLACLGAALSYGFAAAYAKTFRNSEPIVSAAGQLTGSSLLLVVPALFAAQAWSPAAVSGLAWLNVLALGIVATGAAYLIYFRLLAEAGATNASLVTLIVPGTAIFFGSTLLGEQLDTGHLIGLVLLLTGLVILDGRAVSLVASKPWRST</sequence>
<evidence type="ECO:0000259" key="6">
    <source>
        <dbReference type="Pfam" id="PF00892"/>
    </source>
</evidence>
<feature type="transmembrane region" description="Helical" evidence="5">
    <location>
        <begin position="121"/>
        <end position="138"/>
    </location>
</feature>